<dbReference type="EMBL" id="CAJNIZ010044751">
    <property type="protein sequence ID" value="CAE7700047.1"/>
    <property type="molecule type" value="Genomic_DNA"/>
</dbReference>
<name>A0A812X046_SYMPI</name>
<reference evidence="2" key="1">
    <citation type="submission" date="2021-02" db="EMBL/GenBank/DDBJ databases">
        <authorList>
            <person name="Dougan E. K."/>
            <person name="Rhodes N."/>
            <person name="Thang M."/>
            <person name="Chan C."/>
        </authorList>
    </citation>
    <scope>NUCLEOTIDE SEQUENCE</scope>
</reference>
<feature type="region of interest" description="Disordered" evidence="1">
    <location>
        <begin position="179"/>
        <end position="202"/>
    </location>
</feature>
<dbReference type="Proteomes" id="UP000649617">
    <property type="component" value="Unassembled WGS sequence"/>
</dbReference>
<evidence type="ECO:0000256" key="1">
    <source>
        <dbReference type="SAM" id="MobiDB-lite"/>
    </source>
</evidence>
<sequence>MTREFRELLTALAETGRDLEVRVNGLPSAGIVLLSGPTLRWESGHFVNRPRAAVEECDVVLTCPDEQTFIDQCQAGAERPIMTLLSGNLAIKGKHHLLPLVFRVLQGRTTVDAGEEAAADGGPSDGSWRDLWDLKPSPTQLAFVGLGAAAVVGGFWACAAASTVKVSSVGLALLPAFQGDLDEDRGDNPAPGLQSETEDAEE</sequence>
<comment type="caution">
    <text evidence="2">The sequence shown here is derived from an EMBL/GenBank/DDBJ whole genome shotgun (WGS) entry which is preliminary data.</text>
</comment>
<evidence type="ECO:0000313" key="2">
    <source>
        <dbReference type="EMBL" id="CAE7700047.1"/>
    </source>
</evidence>
<protein>
    <recommendedName>
        <fullName evidence="4">SCP2 domain-containing protein</fullName>
    </recommendedName>
</protein>
<accession>A0A812X046</accession>
<gene>
    <name evidence="2" type="ORF">SPIL2461_LOCUS19676</name>
</gene>
<proteinExistence type="predicted"/>
<evidence type="ECO:0000313" key="3">
    <source>
        <dbReference type="Proteomes" id="UP000649617"/>
    </source>
</evidence>
<keyword evidence="3" id="KW-1185">Reference proteome</keyword>
<dbReference type="OrthoDB" id="415109at2759"/>
<dbReference type="AlphaFoldDB" id="A0A812X046"/>
<organism evidence="2 3">
    <name type="scientific">Symbiodinium pilosum</name>
    <name type="common">Dinoflagellate</name>
    <dbReference type="NCBI Taxonomy" id="2952"/>
    <lineage>
        <taxon>Eukaryota</taxon>
        <taxon>Sar</taxon>
        <taxon>Alveolata</taxon>
        <taxon>Dinophyceae</taxon>
        <taxon>Suessiales</taxon>
        <taxon>Symbiodiniaceae</taxon>
        <taxon>Symbiodinium</taxon>
    </lineage>
</organism>
<evidence type="ECO:0008006" key="4">
    <source>
        <dbReference type="Google" id="ProtNLM"/>
    </source>
</evidence>